<dbReference type="SUPFAM" id="SSF54373">
    <property type="entry name" value="FAD-linked reductases, C-terminal domain"/>
    <property type="match status" value="1"/>
</dbReference>
<evidence type="ECO:0000256" key="7">
    <source>
        <dbReference type="SAM" id="SignalP"/>
    </source>
</evidence>
<dbReference type="Gene3D" id="3.50.50.60">
    <property type="entry name" value="FAD/NAD(P)-binding domain"/>
    <property type="match status" value="1"/>
</dbReference>
<dbReference type="Gene3D" id="3.30.560.10">
    <property type="entry name" value="Glucose Oxidase, domain 3"/>
    <property type="match status" value="1"/>
</dbReference>
<name>A0A0W0FNW9_MONRR</name>
<evidence type="ECO:0000256" key="6">
    <source>
        <dbReference type="PIRSR" id="PIRSR000137-2"/>
    </source>
</evidence>
<evidence type="ECO:0000256" key="4">
    <source>
        <dbReference type="ARBA" id="ARBA00022827"/>
    </source>
</evidence>
<dbReference type="InterPro" id="IPR012132">
    <property type="entry name" value="GMC_OxRdtase"/>
</dbReference>
<evidence type="ECO:0000259" key="8">
    <source>
        <dbReference type="PROSITE" id="PS00624"/>
    </source>
</evidence>
<gene>
    <name evidence="9" type="ORF">WG66_9362</name>
</gene>
<dbReference type="Pfam" id="PF00732">
    <property type="entry name" value="GMC_oxred_N"/>
    <property type="match status" value="1"/>
</dbReference>
<comment type="cofactor">
    <cofactor evidence="1 6">
        <name>FAD</name>
        <dbReference type="ChEBI" id="CHEBI:57692"/>
    </cofactor>
</comment>
<dbReference type="EMBL" id="LATX01001785">
    <property type="protein sequence ID" value="KTB38047.1"/>
    <property type="molecule type" value="Genomic_DNA"/>
</dbReference>
<dbReference type="InterPro" id="IPR036188">
    <property type="entry name" value="FAD/NAD-bd_sf"/>
</dbReference>
<dbReference type="Pfam" id="PF05199">
    <property type="entry name" value="GMC_oxred_C"/>
    <property type="match status" value="1"/>
</dbReference>
<dbReference type="GO" id="GO:0016614">
    <property type="term" value="F:oxidoreductase activity, acting on CH-OH group of donors"/>
    <property type="evidence" value="ECO:0007669"/>
    <property type="project" value="InterPro"/>
</dbReference>
<evidence type="ECO:0000313" key="9">
    <source>
        <dbReference type="EMBL" id="KTB38047.1"/>
    </source>
</evidence>
<accession>A0A0W0FNW9</accession>
<proteinExistence type="inferred from homology"/>
<feature type="domain" description="Glucose-methanol-choline oxidoreductase N-terminal" evidence="8">
    <location>
        <begin position="324"/>
        <end position="338"/>
    </location>
</feature>
<evidence type="ECO:0000256" key="3">
    <source>
        <dbReference type="ARBA" id="ARBA00022630"/>
    </source>
</evidence>
<comment type="caution">
    <text evidence="9">The sequence shown here is derived from an EMBL/GenBank/DDBJ whole genome shotgun (WGS) entry which is preliminary data.</text>
</comment>
<feature type="chain" id="PRO_5006901888" description="Glucose-methanol-choline oxidoreductase N-terminal domain-containing protein" evidence="7">
    <location>
        <begin position="23"/>
        <end position="627"/>
    </location>
</feature>
<evidence type="ECO:0000256" key="1">
    <source>
        <dbReference type="ARBA" id="ARBA00001974"/>
    </source>
</evidence>
<comment type="similarity">
    <text evidence="2">Belongs to the GMC oxidoreductase family.</text>
</comment>
<dbReference type="InterPro" id="IPR007867">
    <property type="entry name" value="GMC_OxRtase_C"/>
</dbReference>
<reference evidence="9 10" key="1">
    <citation type="submission" date="2015-12" db="EMBL/GenBank/DDBJ databases">
        <title>Draft genome sequence of Moniliophthora roreri, the causal agent of frosty pod rot of cacao.</title>
        <authorList>
            <person name="Aime M.C."/>
            <person name="Diaz-Valderrama J.R."/>
            <person name="Kijpornyongpan T."/>
            <person name="Phillips-Mora W."/>
        </authorList>
    </citation>
    <scope>NUCLEOTIDE SEQUENCE [LARGE SCALE GENOMIC DNA]</scope>
    <source>
        <strain evidence="9 10">MCA 2952</strain>
    </source>
</reference>
<dbReference type="SUPFAM" id="SSF51905">
    <property type="entry name" value="FAD/NAD(P)-binding domain"/>
    <property type="match status" value="1"/>
</dbReference>
<protein>
    <recommendedName>
        <fullName evidence="8">Glucose-methanol-choline oxidoreductase N-terminal domain-containing protein</fullName>
    </recommendedName>
</protein>
<dbReference type="PROSITE" id="PS00624">
    <property type="entry name" value="GMC_OXRED_2"/>
    <property type="match status" value="1"/>
</dbReference>
<organism evidence="9 10">
    <name type="scientific">Moniliophthora roreri</name>
    <name type="common">Frosty pod rot fungus</name>
    <name type="synonym">Monilia roreri</name>
    <dbReference type="NCBI Taxonomy" id="221103"/>
    <lineage>
        <taxon>Eukaryota</taxon>
        <taxon>Fungi</taxon>
        <taxon>Dikarya</taxon>
        <taxon>Basidiomycota</taxon>
        <taxon>Agaricomycotina</taxon>
        <taxon>Agaricomycetes</taxon>
        <taxon>Agaricomycetidae</taxon>
        <taxon>Agaricales</taxon>
        <taxon>Marasmiineae</taxon>
        <taxon>Marasmiaceae</taxon>
        <taxon>Moniliophthora</taxon>
    </lineage>
</organism>
<dbReference type="GO" id="GO:0050660">
    <property type="term" value="F:flavin adenine dinucleotide binding"/>
    <property type="evidence" value="ECO:0007669"/>
    <property type="project" value="InterPro"/>
</dbReference>
<dbReference type="InterPro" id="IPR000172">
    <property type="entry name" value="GMC_OxRdtase_N"/>
</dbReference>
<feature type="active site" description="Proton donor" evidence="5">
    <location>
        <position position="560"/>
    </location>
</feature>
<sequence length="627" mass="66611">MKPILCLKTLGFLLLNALAVSAALYHDIAELPSTKYDFVIIGGGTAGSVLANRLTENVNWSVLVVEAGPSNEGALRTQVPFFASLPGPSNPYDYNYTTTPQAGLDGRPIFFARGFILGGSSSVNGLLYSRGTADDFDRYANVTGDSGWSWEAIQPYIFKNEKLVLPADGHNTTGQFDPRVHSLTGINSVSLPGYSQSIDERVIAASEELGGEFAFNLDFNSGNQLGLGWAQVTVTTQGNRSSAATSYLAPDFMARPNLHVLVNTRVAKIFPTSEGSLELRGVEFTQSVNGKALFHFTMTSCSEQGSLGPRTRVSAKKEVLLCAGSIGTPQILQLSGIGNATQLSSPAFNITPILDLPAVGQNLSDHIRIGINFPVNSNDTFDDIARNETLRADLLARWMQGGGGPLVDTFMNHMIFFRLDEVVESMGDAFEDPAPGLNSGHIEMGVSNGLIGAPLPAIGHFIGITSRIISPTSRGSVTISTTNPFSAPLIDPAYLTTDFDIVCVRESVRKAVKFLSASVWDGYVLSMEALGADGVPVNLENATDAEIDAFVRGLTGSGAHVVSTAAMSAVDSGWGVVGPDLRVKGAKGLRVVDASVFPFVPSAHTQAPVYIIAERAADLIKDAWVGF</sequence>
<keyword evidence="3" id="KW-0285">Flavoprotein</keyword>
<dbReference type="PANTHER" id="PTHR11552">
    <property type="entry name" value="GLUCOSE-METHANOL-CHOLINE GMC OXIDOREDUCTASE"/>
    <property type="match status" value="1"/>
</dbReference>
<keyword evidence="7" id="KW-0732">Signal</keyword>
<feature type="binding site" evidence="6">
    <location>
        <position position="266"/>
    </location>
    <ligand>
        <name>FAD</name>
        <dbReference type="ChEBI" id="CHEBI:57692"/>
    </ligand>
</feature>
<dbReference type="PIRSF" id="PIRSF000137">
    <property type="entry name" value="Alcohol_oxidase"/>
    <property type="match status" value="1"/>
</dbReference>
<feature type="active site" description="Proton acceptor" evidence="5">
    <location>
        <position position="604"/>
    </location>
</feature>
<feature type="signal peptide" evidence="7">
    <location>
        <begin position="1"/>
        <end position="22"/>
    </location>
</feature>
<dbReference type="AlphaFoldDB" id="A0A0W0FNW9"/>
<dbReference type="Proteomes" id="UP000054988">
    <property type="component" value="Unassembled WGS sequence"/>
</dbReference>
<evidence type="ECO:0000256" key="2">
    <source>
        <dbReference type="ARBA" id="ARBA00010790"/>
    </source>
</evidence>
<evidence type="ECO:0000256" key="5">
    <source>
        <dbReference type="PIRSR" id="PIRSR000137-1"/>
    </source>
</evidence>
<dbReference type="PANTHER" id="PTHR11552:SF147">
    <property type="entry name" value="CHOLINE DEHYDROGENASE, MITOCHONDRIAL"/>
    <property type="match status" value="1"/>
</dbReference>
<keyword evidence="4 6" id="KW-0274">FAD</keyword>
<dbReference type="eggNOG" id="KOG1238">
    <property type="taxonomic scope" value="Eukaryota"/>
</dbReference>
<evidence type="ECO:0000313" key="10">
    <source>
        <dbReference type="Proteomes" id="UP000054988"/>
    </source>
</evidence>